<dbReference type="RefSeq" id="WP_108900626.1">
    <property type="nucleotide sequence ID" value="NZ_CP029185.2"/>
</dbReference>
<accession>A0A2Y9TXU3</accession>
<gene>
    <name evidence="1" type="ORF">HYN51_08365</name>
</gene>
<keyword evidence="2" id="KW-1185">Reference proteome</keyword>
<dbReference type="KEGG" id="lpv:HYN51_08365"/>
<sequence>MKWRFLVLLLLLPAEVLTQDAPRRNPFIPDEVAQCPAAIVEEEQQLLNWALRGVIGRDGNWYGWIQTQAGSWIRITRQKPLPLFYWQLDHLLYGSAQFSDKSAGSRTCRSRSIIELKLRK</sequence>
<dbReference type="Proteomes" id="UP000244908">
    <property type="component" value="Chromosome"/>
</dbReference>
<evidence type="ECO:0000313" key="2">
    <source>
        <dbReference type="Proteomes" id="UP000244908"/>
    </source>
</evidence>
<dbReference type="OrthoDB" id="6638532at2"/>
<organism evidence="1 2">
    <name type="scientific">Limnobaculum parvum</name>
    <dbReference type="NCBI Taxonomy" id="2172103"/>
    <lineage>
        <taxon>Bacteria</taxon>
        <taxon>Pseudomonadati</taxon>
        <taxon>Pseudomonadota</taxon>
        <taxon>Gammaproteobacteria</taxon>
        <taxon>Enterobacterales</taxon>
        <taxon>Budviciaceae</taxon>
        <taxon>Limnobaculum</taxon>
    </lineage>
</organism>
<evidence type="ECO:0008006" key="3">
    <source>
        <dbReference type="Google" id="ProtNLM"/>
    </source>
</evidence>
<evidence type="ECO:0000313" key="1">
    <source>
        <dbReference type="EMBL" id="AWH88568.1"/>
    </source>
</evidence>
<dbReference type="EMBL" id="CP029185">
    <property type="protein sequence ID" value="AWH88568.1"/>
    <property type="molecule type" value="Genomic_DNA"/>
</dbReference>
<protein>
    <recommendedName>
        <fullName evidence="3">DUF2531 family protein</fullName>
    </recommendedName>
</protein>
<dbReference type="AlphaFoldDB" id="A0A2Y9TXU3"/>
<name>A0A2Y9TXU3_9GAMM</name>
<proteinExistence type="predicted"/>
<reference evidence="1 2" key="1">
    <citation type="journal article" date="2019" name="Int. J. Syst. Evol. Microbiol.">
        <title>Limnobaculum parvum gen. nov., sp. nov., isolated from a freshwater lake.</title>
        <authorList>
            <person name="Baek C."/>
            <person name="Shin S.K."/>
            <person name="Yi H."/>
        </authorList>
    </citation>
    <scope>NUCLEOTIDE SEQUENCE [LARGE SCALE GENOMIC DNA]</scope>
    <source>
        <strain evidence="1 2">HYN0051</strain>
    </source>
</reference>